<dbReference type="Gene3D" id="3.20.20.80">
    <property type="entry name" value="Glycosidases"/>
    <property type="match status" value="1"/>
</dbReference>
<evidence type="ECO:0000256" key="2">
    <source>
        <dbReference type="ARBA" id="ARBA00022801"/>
    </source>
</evidence>
<sequence>MAFRLFFPALLGAAISLLTATPLVHADNPINSSFPYGSEKVRGVNLGGWLLIEPWITPSLFINTGNDSIIDEWTFGLYQNHSTAEAALQQHWDTFFTEVDFKAIAAAGLNHVRLPIGYWAFEVGPGEPYIQGQLPYIKKAITWAGKYGLKVIIDLSGAPGSQNGFLNSGQTLAVPGWSTNATDVSRTDAIIQTIAGMFDKDVVSVIEPLNEPPGYDGEAVLSVLTQFYNDSYSNIRFPFKNTSQESNTVVLLHDAFQPLSYWSGFMAPPSYQGVMLDTHIYQNFNVSDLAKTQQEHINTACAVATSGIQNFDLGVIVGEWAPAITDCAKWLNGRDVGSFYDGSFPNTTAIGSCDGLSGFASTFNSTYLTFLRQYWEAQTLAYEAGQGWIQWTWKTEAGAGEEWSYQVGLQYGWIPQDPTSRLYPTICD</sequence>
<keyword evidence="8" id="KW-1185">Reference proteome</keyword>
<dbReference type="PANTHER" id="PTHR31297:SF42">
    <property type="entry name" value="GLYCOSIDE HYDROLASE FAMILY 5 DOMAIN-CONTAINING PROTEIN"/>
    <property type="match status" value="1"/>
</dbReference>
<dbReference type="Proteomes" id="UP000308199">
    <property type="component" value="Unassembled WGS sequence"/>
</dbReference>
<dbReference type="GO" id="GO:0008422">
    <property type="term" value="F:beta-glucosidase activity"/>
    <property type="evidence" value="ECO:0007669"/>
    <property type="project" value="TreeGrafter"/>
</dbReference>
<dbReference type="GO" id="GO:0009251">
    <property type="term" value="P:glucan catabolic process"/>
    <property type="evidence" value="ECO:0007669"/>
    <property type="project" value="TreeGrafter"/>
</dbReference>
<dbReference type="InterPro" id="IPR017853">
    <property type="entry name" value="GH"/>
</dbReference>
<dbReference type="SUPFAM" id="SSF51445">
    <property type="entry name" value="(Trans)glycosidases"/>
    <property type="match status" value="1"/>
</dbReference>
<dbReference type="GO" id="GO:0009986">
    <property type="term" value="C:cell surface"/>
    <property type="evidence" value="ECO:0007669"/>
    <property type="project" value="TreeGrafter"/>
</dbReference>
<comment type="similarity">
    <text evidence="1 4">Belongs to the glycosyl hydrolase 5 (cellulase A) family.</text>
</comment>
<dbReference type="EMBL" id="SGPK01000182">
    <property type="protein sequence ID" value="THH06679.1"/>
    <property type="molecule type" value="Genomic_DNA"/>
</dbReference>
<dbReference type="OrthoDB" id="62120at2759"/>
<accession>A0A4S4L5N2</accession>
<keyword evidence="3 4" id="KW-0326">Glycosidase</keyword>
<gene>
    <name evidence="7" type="ORF">EW145_g3919</name>
</gene>
<evidence type="ECO:0000256" key="5">
    <source>
        <dbReference type="SAM" id="SignalP"/>
    </source>
</evidence>
<comment type="caution">
    <text evidence="7">The sequence shown here is derived from an EMBL/GenBank/DDBJ whole genome shotgun (WGS) entry which is preliminary data.</text>
</comment>
<dbReference type="Pfam" id="PF00150">
    <property type="entry name" value="Cellulase"/>
    <property type="match status" value="1"/>
</dbReference>
<evidence type="ECO:0000256" key="4">
    <source>
        <dbReference type="RuleBase" id="RU361153"/>
    </source>
</evidence>
<proteinExistence type="inferred from homology"/>
<evidence type="ECO:0000259" key="6">
    <source>
        <dbReference type="Pfam" id="PF00150"/>
    </source>
</evidence>
<keyword evidence="2 4" id="KW-0378">Hydrolase</keyword>
<evidence type="ECO:0000313" key="7">
    <source>
        <dbReference type="EMBL" id="THH06679.1"/>
    </source>
</evidence>
<dbReference type="InterPro" id="IPR001547">
    <property type="entry name" value="Glyco_hydro_5"/>
</dbReference>
<feature type="signal peptide" evidence="5">
    <location>
        <begin position="1"/>
        <end position="26"/>
    </location>
</feature>
<dbReference type="AlphaFoldDB" id="A0A4S4L5N2"/>
<name>A0A4S4L5N2_9AGAM</name>
<evidence type="ECO:0000313" key="8">
    <source>
        <dbReference type="Proteomes" id="UP000308199"/>
    </source>
</evidence>
<evidence type="ECO:0000256" key="1">
    <source>
        <dbReference type="ARBA" id="ARBA00005641"/>
    </source>
</evidence>
<dbReference type="InterPro" id="IPR050386">
    <property type="entry name" value="Glycosyl_hydrolase_5"/>
</dbReference>
<evidence type="ECO:0000256" key="3">
    <source>
        <dbReference type="ARBA" id="ARBA00023295"/>
    </source>
</evidence>
<feature type="chain" id="PRO_5020767747" description="Glycoside hydrolase family 5 domain-containing protein" evidence="5">
    <location>
        <begin position="27"/>
        <end position="428"/>
    </location>
</feature>
<protein>
    <recommendedName>
        <fullName evidence="6">Glycoside hydrolase family 5 domain-containing protein</fullName>
    </recommendedName>
</protein>
<dbReference type="PANTHER" id="PTHR31297">
    <property type="entry name" value="GLUCAN ENDO-1,6-BETA-GLUCOSIDASE B"/>
    <property type="match status" value="1"/>
</dbReference>
<dbReference type="GO" id="GO:0005576">
    <property type="term" value="C:extracellular region"/>
    <property type="evidence" value="ECO:0007669"/>
    <property type="project" value="TreeGrafter"/>
</dbReference>
<feature type="domain" description="Glycoside hydrolase family 5" evidence="6">
    <location>
        <begin position="87"/>
        <end position="321"/>
    </location>
</feature>
<keyword evidence="5" id="KW-0732">Signal</keyword>
<organism evidence="7 8">
    <name type="scientific">Phellinidium pouzarii</name>
    <dbReference type="NCBI Taxonomy" id="167371"/>
    <lineage>
        <taxon>Eukaryota</taxon>
        <taxon>Fungi</taxon>
        <taxon>Dikarya</taxon>
        <taxon>Basidiomycota</taxon>
        <taxon>Agaricomycotina</taxon>
        <taxon>Agaricomycetes</taxon>
        <taxon>Hymenochaetales</taxon>
        <taxon>Hymenochaetaceae</taxon>
        <taxon>Phellinidium</taxon>
    </lineage>
</organism>
<reference evidence="7 8" key="1">
    <citation type="submission" date="2019-02" db="EMBL/GenBank/DDBJ databases">
        <title>Genome sequencing of the rare red list fungi Phellinidium pouzarii.</title>
        <authorList>
            <person name="Buettner E."/>
            <person name="Kellner H."/>
        </authorList>
    </citation>
    <scope>NUCLEOTIDE SEQUENCE [LARGE SCALE GENOMIC DNA]</scope>
    <source>
        <strain evidence="7 8">DSM 108285</strain>
    </source>
</reference>